<feature type="compositionally biased region" description="Pro residues" evidence="1">
    <location>
        <begin position="18"/>
        <end position="32"/>
    </location>
</feature>
<dbReference type="Proteomes" id="UP000327085">
    <property type="component" value="Chromosome 2"/>
</dbReference>
<evidence type="ECO:0000256" key="1">
    <source>
        <dbReference type="SAM" id="MobiDB-lite"/>
    </source>
</evidence>
<name>A0A5E4E8N5_PRUDU</name>
<sequence>MGGGGIARDGGGAVPISRSPPQPPHRPPLPPFRLLPGPNLHIYCWVSRIDRNQTALEEATLGLKETQALPRRRGRIGSHRNYSPPDSVQDQTYGPHFQTTTSSEEE</sequence>
<feature type="compositionally biased region" description="Gly residues" evidence="1">
    <location>
        <begin position="1"/>
        <end position="13"/>
    </location>
</feature>
<feature type="region of interest" description="Disordered" evidence="1">
    <location>
        <begin position="64"/>
        <end position="106"/>
    </location>
</feature>
<evidence type="ECO:0000313" key="2">
    <source>
        <dbReference type="EMBL" id="VVA11081.1"/>
    </source>
</evidence>
<proteinExistence type="predicted"/>
<feature type="compositionally biased region" description="Polar residues" evidence="1">
    <location>
        <begin position="80"/>
        <end position="106"/>
    </location>
</feature>
<evidence type="ECO:0000313" key="3">
    <source>
        <dbReference type="Proteomes" id="UP000327085"/>
    </source>
</evidence>
<gene>
    <name evidence="2" type="ORF">ALMOND_2B005111</name>
</gene>
<dbReference type="Gramene" id="VVA11081">
    <property type="protein sequence ID" value="VVA11081"/>
    <property type="gene ID" value="Prudul26B005111"/>
</dbReference>
<protein>
    <submittedName>
        <fullName evidence="2">Uncharacterized protein</fullName>
    </submittedName>
</protein>
<dbReference type="InParanoid" id="A0A5E4E8N5"/>
<feature type="region of interest" description="Disordered" evidence="1">
    <location>
        <begin position="1"/>
        <end position="32"/>
    </location>
</feature>
<dbReference type="EMBL" id="CABIKO010000003">
    <property type="protein sequence ID" value="VVA11081.1"/>
    <property type="molecule type" value="Genomic_DNA"/>
</dbReference>
<accession>A0A5E4E8N5</accession>
<reference evidence="3" key="1">
    <citation type="journal article" date="2020" name="Plant J.">
        <title>Transposons played a major role in the diversification between the closely related almond and peach genomes: results from the almond genome sequence.</title>
        <authorList>
            <person name="Alioto T."/>
            <person name="Alexiou K.G."/>
            <person name="Bardil A."/>
            <person name="Barteri F."/>
            <person name="Castanera R."/>
            <person name="Cruz F."/>
            <person name="Dhingra A."/>
            <person name="Duval H."/>
            <person name="Fernandez I Marti A."/>
            <person name="Frias L."/>
            <person name="Galan B."/>
            <person name="Garcia J.L."/>
            <person name="Howad W."/>
            <person name="Gomez-Garrido J."/>
            <person name="Gut M."/>
            <person name="Julca I."/>
            <person name="Morata J."/>
            <person name="Puigdomenech P."/>
            <person name="Ribeca P."/>
            <person name="Rubio Cabetas M.J."/>
            <person name="Vlasova A."/>
            <person name="Wirthensohn M."/>
            <person name="Garcia-Mas J."/>
            <person name="Gabaldon T."/>
            <person name="Casacuberta J.M."/>
            <person name="Arus P."/>
        </authorList>
    </citation>
    <scope>NUCLEOTIDE SEQUENCE [LARGE SCALE GENOMIC DNA]</scope>
    <source>
        <strain evidence="3">cv. Texas</strain>
    </source>
</reference>
<organism evidence="2 3">
    <name type="scientific">Prunus dulcis</name>
    <name type="common">Almond</name>
    <name type="synonym">Amygdalus dulcis</name>
    <dbReference type="NCBI Taxonomy" id="3755"/>
    <lineage>
        <taxon>Eukaryota</taxon>
        <taxon>Viridiplantae</taxon>
        <taxon>Streptophyta</taxon>
        <taxon>Embryophyta</taxon>
        <taxon>Tracheophyta</taxon>
        <taxon>Spermatophyta</taxon>
        <taxon>Magnoliopsida</taxon>
        <taxon>eudicotyledons</taxon>
        <taxon>Gunneridae</taxon>
        <taxon>Pentapetalae</taxon>
        <taxon>rosids</taxon>
        <taxon>fabids</taxon>
        <taxon>Rosales</taxon>
        <taxon>Rosaceae</taxon>
        <taxon>Amygdaloideae</taxon>
        <taxon>Amygdaleae</taxon>
        <taxon>Prunus</taxon>
    </lineage>
</organism>
<dbReference type="AlphaFoldDB" id="A0A5E4E8N5"/>